<dbReference type="SUPFAM" id="SSF81345">
    <property type="entry name" value="ABC transporter involved in vitamin B12 uptake, BtuC"/>
    <property type="match status" value="1"/>
</dbReference>
<evidence type="ECO:0000313" key="9">
    <source>
        <dbReference type="EMBL" id="AEM42580.1"/>
    </source>
</evidence>
<organism evidence="9 10">
    <name type="scientific">Ketogulonicigenium vulgare (strain WSH-001)</name>
    <dbReference type="NCBI Taxonomy" id="759362"/>
    <lineage>
        <taxon>Bacteria</taxon>
        <taxon>Pseudomonadati</taxon>
        <taxon>Pseudomonadota</taxon>
        <taxon>Alphaproteobacteria</taxon>
        <taxon>Rhodobacterales</taxon>
        <taxon>Roseobacteraceae</taxon>
        <taxon>Ketogulonicigenium</taxon>
    </lineage>
</organism>
<evidence type="ECO:0000256" key="2">
    <source>
        <dbReference type="ARBA" id="ARBA00007935"/>
    </source>
</evidence>
<feature type="transmembrane region" description="Helical" evidence="8">
    <location>
        <begin position="103"/>
        <end position="124"/>
    </location>
</feature>
<gene>
    <name evidence="9" type="primary">fepD</name>
    <name evidence="9" type="ordered locus">KVU_PA0161</name>
</gene>
<keyword evidence="7 8" id="KW-0472">Membrane</keyword>
<dbReference type="Pfam" id="PF01032">
    <property type="entry name" value="FecCD"/>
    <property type="match status" value="1"/>
</dbReference>
<evidence type="ECO:0000256" key="7">
    <source>
        <dbReference type="ARBA" id="ARBA00023136"/>
    </source>
</evidence>
<proteinExistence type="inferred from homology"/>
<feature type="transmembrane region" description="Helical" evidence="8">
    <location>
        <begin position="250"/>
        <end position="271"/>
    </location>
</feature>
<dbReference type="Gene3D" id="1.10.3470.10">
    <property type="entry name" value="ABC transporter involved in vitamin B12 uptake, BtuC"/>
    <property type="match status" value="1"/>
</dbReference>
<geneLocation type="plasmid" evidence="10">
    <name>pKVU_100</name>
</geneLocation>
<dbReference type="GO" id="GO:0033214">
    <property type="term" value="P:siderophore-iron import into cell"/>
    <property type="evidence" value="ECO:0007669"/>
    <property type="project" value="TreeGrafter"/>
</dbReference>
<dbReference type="PATRIC" id="fig|759362.5.peg.2854"/>
<dbReference type="Proteomes" id="UP000000692">
    <property type="component" value="Plasmid 1"/>
</dbReference>
<feature type="transmembrane region" description="Helical" evidence="8">
    <location>
        <begin position="206"/>
        <end position="230"/>
    </location>
</feature>
<dbReference type="PANTHER" id="PTHR30472">
    <property type="entry name" value="FERRIC ENTEROBACTIN TRANSPORT SYSTEM PERMEASE PROTEIN"/>
    <property type="match status" value="1"/>
</dbReference>
<evidence type="ECO:0000313" key="10">
    <source>
        <dbReference type="Proteomes" id="UP000000692"/>
    </source>
</evidence>
<dbReference type="AlphaFoldDB" id="F9YB28"/>
<keyword evidence="9" id="KW-0614">Plasmid</keyword>
<dbReference type="EMBL" id="CP002019">
    <property type="protein sequence ID" value="AEM42580.1"/>
    <property type="molecule type" value="Genomic_DNA"/>
</dbReference>
<dbReference type="CDD" id="cd06550">
    <property type="entry name" value="TM_ABC_iron-siderophores_like"/>
    <property type="match status" value="1"/>
</dbReference>
<dbReference type="GO" id="GO:0022857">
    <property type="term" value="F:transmembrane transporter activity"/>
    <property type="evidence" value="ECO:0007669"/>
    <property type="project" value="InterPro"/>
</dbReference>
<sequence length="345" mass="35002">MTFSSPADGSRAMRAPMPFILLVVIFAALLIAICGLSVMLGPRTIAPADIVAAFRANDGGADHTTVLSLRVPRTVIGVMAGMALGISGALLQAMTRNPLADTGVLGINAGAAFAMVLGIAFFGVTSASGLVWFSFIGTGVTALGVYSIAASGKFGATPLRLILAGVALGALIRGLTAALVLTNPVIFDQMLSWDVGTLALIGGGRITVVLPFILTGLILAASLAPALQILSLGDQSAKALGASLIRTRALTLLAVILLTGAATAACGPIGFLGLMAPQMARAICGAHQPRIMALTVLIAPAILLGADLMGRMVMRPGDIDVGIVMAILGAPMLIYVVMRRKVAAL</sequence>
<name>F9YB28_KETVW</name>
<keyword evidence="5 8" id="KW-0812">Transmembrane</keyword>
<feature type="transmembrane region" description="Helical" evidence="8">
    <location>
        <begin position="130"/>
        <end position="149"/>
    </location>
</feature>
<keyword evidence="6 8" id="KW-1133">Transmembrane helix</keyword>
<protein>
    <submittedName>
        <fullName evidence="9">Ferric enterobactin transport system permease protein FepD</fullName>
    </submittedName>
</protein>
<keyword evidence="3" id="KW-0813">Transport</keyword>
<dbReference type="OrthoDB" id="9811975at2"/>
<accession>F9YB28</accession>
<dbReference type="PANTHER" id="PTHR30472:SF1">
    <property type="entry name" value="FE(3+) DICITRATE TRANSPORT SYSTEM PERMEASE PROTEIN FECC-RELATED"/>
    <property type="match status" value="1"/>
</dbReference>
<feature type="transmembrane region" description="Helical" evidence="8">
    <location>
        <begin position="291"/>
        <end position="309"/>
    </location>
</feature>
<dbReference type="HOGENOM" id="CLU_013016_1_0_5"/>
<keyword evidence="10" id="KW-1185">Reference proteome</keyword>
<comment type="similarity">
    <text evidence="2">Belongs to the binding-protein-dependent transport system permease family. FecCD subfamily.</text>
</comment>
<dbReference type="InterPro" id="IPR000522">
    <property type="entry name" value="ABC_transptr_permease_BtuC"/>
</dbReference>
<evidence type="ECO:0000256" key="5">
    <source>
        <dbReference type="ARBA" id="ARBA00022692"/>
    </source>
</evidence>
<dbReference type="KEGG" id="kvl:KVU_PA0161"/>
<dbReference type="GO" id="GO:0005886">
    <property type="term" value="C:plasma membrane"/>
    <property type="evidence" value="ECO:0007669"/>
    <property type="project" value="UniProtKB-SubCell"/>
</dbReference>
<feature type="transmembrane region" description="Helical" evidence="8">
    <location>
        <begin position="161"/>
        <end position="186"/>
    </location>
</feature>
<feature type="transmembrane region" description="Helical" evidence="8">
    <location>
        <begin position="74"/>
        <end position="91"/>
    </location>
</feature>
<feature type="transmembrane region" description="Helical" evidence="8">
    <location>
        <begin position="19"/>
        <end position="40"/>
    </location>
</feature>
<feature type="transmembrane region" description="Helical" evidence="8">
    <location>
        <begin position="321"/>
        <end position="338"/>
    </location>
</feature>
<reference evidence="9 10" key="1">
    <citation type="journal article" date="2011" name="J. Bacteriol.">
        <title>Complete genome sequence of the industrial strain Ketogulonicigenium vulgare WSH-001.</title>
        <authorList>
            <person name="Liu L."/>
            <person name="Li Y."/>
            <person name="Zhang J."/>
            <person name="Zhou Z."/>
            <person name="Liu J."/>
            <person name="Li X."/>
            <person name="Zhou J."/>
            <person name="Du G."/>
            <person name="Wang L."/>
            <person name="Chen J."/>
        </authorList>
    </citation>
    <scope>NUCLEOTIDE SEQUENCE [LARGE SCALE GENOMIC DNA]</scope>
    <source>
        <strain evidence="9 10">WSH-001</strain>
        <plasmid evidence="10">pKVU_100</plasmid>
    </source>
</reference>
<evidence type="ECO:0000256" key="3">
    <source>
        <dbReference type="ARBA" id="ARBA00022448"/>
    </source>
</evidence>
<comment type="subcellular location">
    <subcellularLocation>
        <location evidence="1">Cell membrane</location>
        <topology evidence="1">Multi-pass membrane protein</topology>
    </subcellularLocation>
</comment>
<evidence type="ECO:0000256" key="1">
    <source>
        <dbReference type="ARBA" id="ARBA00004651"/>
    </source>
</evidence>
<dbReference type="InterPro" id="IPR037294">
    <property type="entry name" value="ABC_BtuC-like"/>
</dbReference>
<keyword evidence="4" id="KW-1003">Cell membrane</keyword>
<evidence type="ECO:0000256" key="4">
    <source>
        <dbReference type="ARBA" id="ARBA00022475"/>
    </source>
</evidence>
<evidence type="ECO:0000256" key="8">
    <source>
        <dbReference type="SAM" id="Phobius"/>
    </source>
</evidence>
<evidence type="ECO:0000256" key="6">
    <source>
        <dbReference type="ARBA" id="ARBA00022989"/>
    </source>
</evidence>